<feature type="domain" description="Bacteriophage T5 Orf172 DNA-binding" evidence="2">
    <location>
        <begin position="353"/>
        <end position="436"/>
    </location>
</feature>
<protein>
    <recommendedName>
        <fullName evidence="2">Bacteriophage T5 Orf172 DNA-binding domain-containing protein</fullName>
    </recommendedName>
</protein>
<gene>
    <name evidence="3" type="ORF">B4U37_03475</name>
</gene>
<dbReference type="SMART" id="SM00974">
    <property type="entry name" value="T5orf172"/>
    <property type="match status" value="1"/>
</dbReference>
<dbReference type="InterPro" id="IPR018306">
    <property type="entry name" value="Phage_T5_Orf172_DNA-bd"/>
</dbReference>
<evidence type="ECO:0000256" key="1">
    <source>
        <dbReference type="SAM" id="Coils"/>
    </source>
</evidence>
<feature type="coiled-coil region" evidence="1">
    <location>
        <begin position="249"/>
        <end position="337"/>
    </location>
</feature>
<evidence type="ECO:0000259" key="2">
    <source>
        <dbReference type="SMART" id="SM00974"/>
    </source>
</evidence>
<organism evidence="3 4">
    <name type="scientific">Sutcliffiella horikoshii</name>
    <dbReference type="NCBI Taxonomy" id="79883"/>
    <lineage>
        <taxon>Bacteria</taxon>
        <taxon>Bacillati</taxon>
        <taxon>Bacillota</taxon>
        <taxon>Bacilli</taxon>
        <taxon>Bacillales</taxon>
        <taxon>Bacillaceae</taxon>
        <taxon>Sutcliffiella</taxon>
    </lineage>
</organism>
<feature type="coiled-coil region" evidence="1">
    <location>
        <begin position="11"/>
        <end position="92"/>
    </location>
</feature>
<proteinExistence type="predicted"/>
<reference evidence="3 4" key="1">
    <citation type="submission" date="2017-04" db="EMBL/GenBank/DDBJ databases">
        <title>Complete Genome Sequence of the Bacillus horikoshii 20a strain from Cuatro Cienegas, Coahuila, Mexico.</title>
        <authorList>
            <person name="Zarza E."/>
            <person name="Alcaraz L.D."/>
            <person name="Aguilar-Salinas B."/>
            <person name="Islas A."/>
            <person name="Olmedo-Alvarez G."/>
        </authorList>
    </citation>
    <scope>NUCLEOTIDE SEQUENCE [LARGE SCALE GENOMIC DNA]</scope>
    <source>
        <strain evidence="3 4">20a</strain>
    </source>
</reference>
<dbReference type="GeneID" id="96737492"/>
<dbReference type="Pfam" id="PF13455">
    <property type="entry name" value="MUG113"/>
    <property type="match status" value="1"/>
</dbReference>
<accession>A0ABN4ZAA0</accession>
<keyword evidence="1" id="KW-0175">Coiled coil</keyword>
<evidence type="ECO:0000313" key="3">
    <source>
        <dbReference type="EMBL" id="ART75160.1"/>
    </source>
</evidence>
<dbReference type="RefSeq" id="WP_088017091.1">
    <property type="nucleotide sequence ID" value="NZ_CP020880.1"/>
</dbReference>
<sequence length="465" mass="53941">MFKKIKEWFHLERSLEEKKRLLIELEQTLNQKEQLVESIKLEAKASIQSELDLLVQQRVAADSKLSETMDNLSSVEKKVTKLTNAAKKFKADSVGIKTLIDKFPNAVNYDLIAEELSILESALGEGVLETLVQLNLHHQDSKLLKKEMTANNREITKLLKAYEGRYNTKANKTIYHLMVIGLKAELQNILHKLKYTNLTQMESEAKALIDKYLTICGEGNASILPTITKFLTELEPLFYNAIQIEYKYYVQKEKEKEEQRLIREQMKLEAEERRILEEEKKKLEKEAEKYQQELAKNRELLEKEADPEKRMALAERLEELTQQVNQLEEQKEEIVKRANGRAGYVYVISNLGSFGNQMFKVGMTRRLNPQDRIDELGNASVPFRFDIHAMVFSDNAVGLEQAIHERLAEKRVNKINLRKEFFYADVASLQELVQDIDPTVEFTTTLLAEEYRQSQSIQEEALHVV</sequence>
<name>A0ABN4ZAA0_9BACI</name>
<dbReference type="Proteomes" id="UP000195573">
    <property type="component" value="Chromosome"/>
</dbReference>
<evidence type="ECO:0000313" key="4">
    <source>
        <dbReference type="Proteomes" id="UP000195573"/>
    </source>
</evidence>
<dbReference type="EMBL" id="CP020880">
    <property type="protein sequence ID" value="ART75160.1"/>
    <property type="molecule type" value="Genomic_DNA"/>
</dbReference>
<keyword evidence="4" id="KW-1185">Reference proteome</keyword>